<dbReference type="SUPFAM" id="SSF53178">
    <property type="entry name" value="Peptidyl-tRNA hydrolase-like"/>
    <property type="match status" value="1"/>
</dbReference>
<dbReference type="GO" id="GO:0004045">
    <property type="term" value="F:peptidyl-tRNA hydrolase activity"/>
    <property type="evidence" value="ECO:0007669"/>
    <property type="project" value="UniProtKB-EC"/>
</dbReference>
<evidence type="ECO:0000256" key="4">
    <source>
        <dbReference type="ARBA" id="ARBA00022884"/>
    </source>
</evidence>
<protein>
    <recommendedName>
        <fullName evidence="6 7">Peptidyl-tRNA hydrolase</fullName>
        <shortName evidence="7">Pth</shortName>
        <ecNumber evidence="1 7">3.1.1.29</ecNumber>
    </recommendedName>
</protein>
<keyword evidence="4 7" id="KW-0694">RNA-binding</keyword>
<dbReference type="PANTHER" id="PTHR17224">
    <property type="entry name" value="PEPTIDYL-TRNA HYDROLASE"/>
    <property type="match status" value="1"/>
</dbReference>
<accession>A0ABY5FYY2</accession>
<dbReference type="EC" id="3.1.1.29" evidence="1 7"/>
<keyword evidence="7" id="KW-0963">Cytoplasm</keyword>
<dbReference type="Pfam" id="PF01195">
    <property type="entry name" value="Pept_tRNA_hydro"/>
    <property type="match status" value="1"/>
</dbReference>
<feature type="binding site" evidence="7">
    <location>
        <position position="132"/>
    </location>
    <ligand>
        <name>tRNA</name>
        <dbReference type="ChEBI" id="CHEBI:17843"/>
    </ligand>
</feature>
<dbReference type="Proteomes" id="UP001060039">
    <property type="component" value="Chromosome"/>
</dbReference>
<dbReference type="PANTHER" id="PTHR17224:SF1">
    <property type="entry name" value="PEPTIDYL-TRNA HYDROLASE"/>
    <property type="match status" value="1"/>
</dbReference>
<dbReference type="EMBL" id="CP101497">
    <property type="protein sequence ID" value="UTT62946.1"/>
    <property type="molecule type" value="Genomic_DNA"/>
</dbReference>
<evidence type="ECO:0000256" key="1">
    <source>
        <dbReference type="ARBA" id="ARBA00013260"/>
    </source>
</evidence>
<evidence type="ECO:0000256" key="5">
    <source>
        <dbReference type="ARBA" id="ARBA00038063"/>
    </source>
</evidence>
<keyword evidence="11" id="KW-1185">Reference proteome</keyword>
<comment type="similarity">
    <text evidence="5 7 9">Belongs to the PTH family.</text>
</comment>
<dbReference type="NCBIfam" id="TIGR00447">
    <property type="entry name" value="pth"/>
    <property type="match status" value="1"/>
</dbReference>
<comment type="subunit">
    <text evidence="7">Monomer.</text>
</comment>
<dbReference type="InterPro" id="IPR001328">
    <property type="entry name" value="Pept_tRNA_hydro"/>
</dbReference>
<evidence type="ECO:0000256" key="8">
    <source>
        <dbReference type="RuleBase" id="RU000673"/>
    </source>
</evidence>
<feature type="site" description="Discriminates between blocked and unblocked aminoacyl-tRNA" evidence="7">
    <location>
        <position position="27"/>
    </location>
</feature>
<dbReference type="HAMAP" id="MF_00083">
    <property type="entry name" value="Pept_tRNA_hydro_bact"/>
    <property type="match status" value="1"/>
</dbReference>
<dbReference type="InterPro" id="IPR018171">
    <property type="entry name" value="Pept_tRNA_hydro_CS"/>
</dbReference>
<evidence type="ECO:0000256" key="7">
    <source>
        <dbReference type="HAMAP-Rule" id="MF_00083"/>
    </source>
</evidence>
<gene>
    <name evidence="7 10" type="primary">pth</name>
    <name evidence="10" type="ORF">NNL39_02235</name>
</gene>
<evidence type="ECO:0000313" key="11">
    <source>
        <dbReference type="Proteomes" id="UP001060039"/>
    </source>
</evidence>
<dbReference type="InterPro" id="IPR036416">
    <property type="entry name" value="Pept_tRNA_hydro_sf"/>
</dbReference>
<reference evidence="10" key="1">
    <citation type="submission" date="2022-07" db="EMBL/GenBank/DDBJ databases">
        <title>Taxonomic analysis of Microcella humidisoli nov. sp., isolated from riverside soil.</title>
        <authorList>
            <person name="Molina K.M."/>
            <person name="Kim S.B."/>
        </authorList>
    </citation>
    <scope>NUCLEOTIDE SEQUENCE</scope>
    <source>
        <strain evidence="10">MMS21-STM10</strain>
    </source>
</reference>
<feature type="binding site" evidence="7">
    <location>
        <position position="86"/>
    </location>
    <ligand>
        <name>tRNA</name>
        <dbReference type="ChEBI" id="CHEBI:17843"/>
    </ligand>
</feature>
<comment type="catalytic activity">
    <reaction evidence="7 8">
        <text>an N-acyl-L-alpha-aminoacyl-tRNA + H2O = an N-acyl-L-amino acid + a tRNA + H(+)</text>
        <dbReference type="Rhea" id="RHEA:54448"/>
        <dbReference type="Rhea" id="RHEA-COMP:10123"/>
        <dbReference type="Rhea" id="RHEA-COMP:13883"/>
        <dbReference type="ChEBI" id="CHEBI:15377"/>
        <dbReference type="ChEBI" id="CHEBI:15378"/>
        <dbReference type="ChEBI" id="CHEBI:59874"/>
        <dbReference type="ChEBI" id="CHEBI:78442"/>
        <dbReference type="ChEBI" id="CHEBI:138191"/>
        <dbReference type="EC" id="3.1.1.29"/>
    </reaction>
</comment>
<comment type="function">
    <text evidence="7">Catalyzes the release of premature peptidyl moieties from peptidyl-tRNA molecules trapped in stalled 50S ribosomal subunits, and thus maintains levels of free tRNAs and 50S ribosomes.</text>
</comment>
<feature type="binding site" evidence="7">
    <location>
        <position position="84"/>
    </location>
    <ligand>
        <name>tRNA</name>
        <dbReference type="ChEBI" id="CHEBI:17843"/>
    </ligand>
</feature>
<dbReference type="Gene3D" id="3.40.50.1470">
    <property type="entry name" value="Peptidyl-tRNA hydrolase"/>
    <property type="match status" value="1"/>
</dbReference>
<feature type="binding site" evidence="7">
    <location>
        <position position="32"/>
    </location>
    <ligand>
        <name>tRNA</name>
        <dbReference type="ChEBI" id="CHEBI:17843"/>
    </ligand>
</feature>
<name>A0ABY5FYY2_9MICO</name>
<comment type="subcellular location">
    <subcellularLocation>
        <location evidence="7">Cytoplasm</location>
    </subcellularLocation>
</comment>
<feature type="active site" description="Proton acceptor" evidence="7">
    <location>
        <position position="37"/>
    </location>
</feature>
<keyword evidence="3 7" id="KW-0378">Hydrolase</keyword>
<organism evidence="10 11">
    <name type="scientific">Microcella humidisoli</name>
    <dbReference type="NCBI Taxonomy" id="2963406"/>
    <lineage>
        <taxon>Bacteria</taxon>
        <taxon>Bacillati</taxon>
        <taxon>Actinomycetota</taxon>
        <taxon>Actinomycetes</taxon>
        <taxon>Micrococcales</taxon>
        <taxon>Microbacteriaceae</taxon>
        <taxon>Microcella</taxon>
    </lineage>
</organism>
<dbReference type="PROSITE" id="PS01195">
    <property type="entry name" value="PEPT_TRNA_HYDROL_1"/>
    <property type="match status" value="1"/>
</dbReference>
<keyword evidence="2 7" id="KW-0820">tRNA-binding</keyword>
<evidence type="ECO:0000256" key="6">
    <source>
        <dbReference type="ARBA" id="ARBA00050038"/>
    </source>
</evidence>
<evidence type="ECO:0000256" key="2">
    <source>
        <dbReference type="ARBA" id="ARBA00022555"/>
    </source>
</evidence>
<evidence type="ECO:0000256" key="3">
    <source>
        <dbReference type="ARBA" id="ARBA00022801"/>
    </source>
</evidence>
<dbReference type="CDD" id="cd00462">
    <property type="entry name" value="PTH"/>
    <property type="match status" value="1"/>
</dbReference>
<proteinExistence type="inferred from homology"/>
<evidence type="ECO:0000313" key="10">
    <source>
        <dbReference type="EMBL" id="UTT62946.1"/>
    </source>
</evidence>
<feature type="site" description="Stabilizes the basic form of H active site to accept a proton" evidence="7">
    <location>
        <position position="111"/>
    </location>
</feature>
<sequence length="209" mass="22191">MVGLFRRDAAPSSSAAADTWLVAGLGNPGPEYAGNRHNVGAMVLDELARRIGARFGRHRTTTMLGEGRLRPGGPKLVLARPLSYMNTSGGPVSSAAAYFGIPPERVIVIHDDLDLPFETIKLKADGGHGGQNGVRDVIKALGTPDFVRVRVGIGRPPGRQDAADYVLRDFGAAEKTRLPFVLDDAADAVELIVEQGLLAAQQKVHAPRA</sequence>
<evidence type="ECO:0000256" key="9">
    <source>
        <dbReference type="RuleBase" id="RU004320"/>
    </source>
</evidence>
<dbReference type="RefSeq" id="WP_255160079.1">
    <property type="nucleotide sequence ID" value="NZ_CP101497.1"/>
</dbReference>
<comment type="function">
    <text evidence="7">Hydrolyzes ribosome-free peptidyl-tRNAs (with 1 or more amino acids incorporated), which drop off the ribosome during protein synthesis, or as a result of ribosome stalling.</text>
</comment>